<dbReference type="EMBL" id="JAACLJ010000001">
    <property type="protein sequence ID" value="KAF4595896.1"/>
    <property type="molecule type" value="Genomic_DNA"/>
</dbReference>
<feature type="region of interest" description="Disordered" evidence="1">
    <location>
        <begin position="67"/>
        <end position="97"/>
    </location>
</feature>
<keyword evidence="2" id="KW-0472">Membrane</keyword>
<comment type="caution">
    <text evidence="3">The sequence shown here is derived from an EMBL/GenBank/DDBJ whole genome shotgun (WGS) entry which is preliminary data.</text>
</comment>
<feature type="transmembrane region" description="Helical" evidence="2">
    <location>
        <begin position="31"/>
        <end position="57"/>
    </location>
</feature>
<organism evidence="3 4">
    <name type="scientific">Ophiocordyceps camponoti-floridani</name>
    <dbReference type="NCBI Taxonomy" id="2030778"/>
    <lineage>
        <taxon>Eukaryota</taxon>
        <taxon>Fungi</taxon>
        <taxon>Dikarya</taxon>
        <taxon>Ascomycota</taxon>
        <taxon>Pezizomycotina</taxon>
        <taxon>Sordariomycetes</taxon>
        <taxon>Hypocreomycetidae</taxon>
        <taxon>Hypocreales</taxon>
        <taxon>Ophiocordycipitaceae</taxon>
        <taxon>Ophiocordyceps</taxon>
    </lineage>
</organism>
<proteinExistence type="predicted"/>
<evidence type="ECO:0000313" key="3">
    <source>
        <dbReference type="EMBL" id="KAF4595896.1"/>
    </source>
</evidence>
<keyword evidence="4" id="KW-1185">Reference proteome</keyword>
<gene>
    <name evidence="3" type="ORF">GQ602_001509</name>
</gene>
<accession>A0A8H4QE66</accession>
<dbReference type="AlphaFoldDB" id="A0A8H4QE66"/>
<feature type="compositionally biased region" description="Low complexity" evidence="1">
    <location>
        <begin position="74"/>
        <end position="88"/>
    </location>
</feature>
<evidence type="ECO:0000313" key="4">
    <source>
        <dbReference type="Proteomes" id="UP000562929"/>
    </source>
</evidence>
<evidence type="ECO:0000256" key="2">
    <source>
        <dbReference type="SAM" id="Phobius"/>
    </source>
</evidence>
<name>A0A8H4QE66_9HYPO</name>
<dbReference type="OrthoDB" id="10514407at2759"/>
<reference evidence="3 4" key="1">
    <citation type="journal article" date="2020" name="G3 (Bethesda)">
        <title>Genetic Underpinnings of Host Manipulation by Ophiocordyceps as Revealed by Comparative Transcriptomics.</title>
        <authorList>
            <person name="Will I."/>
            <person name="Das B."/>
            <person name="Trinh T."/>
            <person name="Brachmann A."/>
            <person name="Ohm R.A."/>
            <person name="de Bekker C."/>
        </authorList>
    </citation>
    <scope>NUCLEOTIDE SEQUENCE [LARGE SCALE GENOMIC DNA]</scope>
    <source>
        <strain evidence="3 4">EC05</strain>
    </source>
</reference>
<evidence type="ECO:0000256" key="1">
    <source>
        <dbReference type="SAM" id="MobiDB-lite"/>
    </source>
</evidence>
<keyword evidence="2" id="KW-1133">Transmembrane helix</keyword>
<sequence>MAKSLIADFVQAPSWTLINATPGSSLLVRAISVGCFVLGTLVILPLLFLLVGDLLLWTWRHLFGRFSPSERHSPSSSTAASARTTSEHVAWGGKPHQ</sequence>
<keyword evidence="2" id="KW-0812">Transmembrane</keyword>
<protein>
    <submittedName>
        <fullName evidence="3">Uncharacterized protein</fullName>
    </submittedName>
</protein>
<dbReference type="Proteomes" id="UP000562929">
    <property type="component" value="Unassembled WGS sequence"/>
</dbReference>